<feature type="transmembrane region" description="Helical" evidence="7">
    <location>
        <begin position="340"/>
        <end position="361"/>
    </location>
</feature>
<feature type="active site" description="Charge relay system" evidence="5">
    <location>
        <position position="248"/>
    </location>
</feature>
<dbReference type="InterPro" id="IPR000209">
    <property type="entry name" value="Peptidase_S8/S53_dom"/>
</dbReference>
<sequence>MTTPMRPLRAIVAALLTAAVISTGARAEAADAISDGQWYLKALDTAAAHRISQGKGVKVGVIDSGVDATHPDLRGSVEAGGDFSRAGAGDSLTDTDGHGTSMASLIAGHGQIKGVAPAAKIVSIKVSDGFSGSATAVGQAITWASEHGIRIVSISSGYDSDDLVLQQAVTKARGKGMIIVAAAGNKPDATTVQYPAAYNGVIAVGATDKNGNLSNKSVSGPQLLLAAPGDSLSTAHRDKRRVITTGTSNSAALVAGAAALVLAAHPDISAEELTRRLTSTATDKGPAGRDDQYGYGIINITAALTVAAASTPAAAPTSAAAAPPSPPLAAPGADFPTRTALTAGIGCLLVLTSIGAALAILNRRRSRS</sequence>
<reference evidence="10 11" key="1">
    <citation type="submission" date="2021-01" db="EMBL/GenBank/DDBJ databases">
        <title>Whole genome shotgun sequence of Catellatospora chokoriensis NBRC 107358.</title>
        <authorList>
            <person name="Komaki H."/>
            <person name="Tamura T."/>
        </authorList>
    </citation>
    <scope>NUCLEOTIDE SEQUENCE [LARGE SCALE GENOMIC DNA]</scope>
    <source>
        <strain evidence="10 11">NBRC 107358</strain>
    </source>
</reference>
<evidence type="ECO:0000256" key="8">
    <source>
        <dbReference type="SAM" id="SignalP"/>
    </source>
</evidence>
<evidence type="ECO:0000256" key="1">
    <source>
        <dbReference type="ARBA" id="ARBA00011073"/>
    </source>
</evidence>
<keyword evidence="11" id="KW-1185">Reference proteome</keyword>
<dbReference type="AlphaFoldDB" id="A0A8J3NRR2"/>
<keyword evidence="2 5" id="KW-0645">Protease</keyword>
<feature type="active site" description="Charge relay system" evidence="5">
    <location>
        <position position="98"/>
    </location>
</feature>
<keyword evidence="7" id="KW-0472">Membrane</keyword>
<dbReference type="GO" id="GO:0004252">
    <property type="term" value="F:serine-type endopeptidase activity"/>
    <property type="evidence" value="ECO:0007669"/>
    <property type="project" value="UniProtKB-UniRule"/>
</dbReference>
<feature type="chain" id="PRO_5038614694" evidence="8">
    <location>
        <begin position="28"/>
        <end position="368"/>
    </location>
</feature>
<dbReference type="InterPro" id="IPR023827">
    <property type="entry name" value="Peptidase_S8_Asp-AS"/>
</dbReference>
<evidence type="ECO:0000256" key="3">
    <source>
        <dbReference type="ARBA" id="ARBA00022801"/>
    </source>
</evidence>
<dbReference type="GO" id="GO:0006508">
    <property type="term" value="P:proteolysis"/>
    <property type="evidence" value="ECO:0007669"/>
    <property type="project" value="UniProtKB-KW"/>
</dbReference>
<dbReference type="PROSITE" id="PS51892">
    <property type="entry name" value="SUBTILASE"/>
    <property type="match status" value="1"/>
</dbReference>
<dbReference type="PANTHER" id="PTHR43806">
    <property type="entry name" value="PEPTIDASE S8"/>
    <property type="match status" value="1"/>
</dbReference>
<keyword evidence="8" id="KW-0732">Signal</keyword>
<protein>
    <submittedName>
        <fullName evidence="10">Type VII secretion-associated serine protease</fullName>
    </submittedName>
</protein>
<accession>A0A8J3NRR2</accession>
<dbReference type="EMBL" id="BONG01000023">
    <property type="protein sequence ID" value="GIF90447.1"/>
    <property type="molecule type" value="Genomic_DNA"/>
</dbReference>
<feature type="signal peptide" evidence="8">
    <location>
        <begin position="1"/>
        <end position="27"/>
    </location>
</feature>
<dbReference type="RefSeq" id="WP_191842590.1">
    <property type="nucleotide sequence ID" value="NZ_BAAALB010000024.1"/>
</dbReference>
<dbReference type="Pfam" id="PF00082">
    <property type="entry name" value="Peptidase_S8"/>
    <property type="match status" value="1"/>
</dbReference>
<organism evidence="10 11">
    <name type="scientific">Catellatospora chokoriensis</name>
    <dbReference type="NCBI Taxonomy" id="310353"/>
    <lineage>
        <taxon>Bacteria</taxon>
        <taxon>Bacillati</taxon>
        <taxon>Actinomycetota</taxon>
        <taxon>Actinomycetes</taxon>
        <taxon>Micromonosporales</taxon>
        <taxon>Micromonosporaceae</taxon>
        <taxon>Catellatospora</taxon>
    </lineage>
</organism>
<dbReference type="PANTHER" id="PTHR43806:SF11">
    <property type="entry name" value="CEREVISIN-RELATED"/>
    <property type="match status" value="1"/>
</dbReference>
<dbReference type="PRINTS" id="PR00723">
    <property type="entry name" value="SUBTILISIN"/>
</dbReference>
<feature type="active site" description="Charge relay system" evidence="5">
    <location>
        <position position="63"/>
    </location>
</feature>
<evidence type="ECO:0000259" key="9">
    <source>
        <dbReference type="Pfam" id="PF00082"/>
    </source>
</evidence>
<evidence type="ECO:0000256" key="2">
    <source>
        <dbReference type="ARBA" id="ARBA00022670"/>
    </source>
</evidence>
<keyword evidence="4 5" id="KW-0720">Serine protease</keyword>
<gene>
    <name evidence="10" type="ORF">Cch02nite_38910</name>
</gene>
<dbReference type="Gene3D" id="3.40.50.200">
    <property type="entry name" value="Peptidase S8/S53 domain"/>
    <property type="match status" value="1"/>
</dbReference>
<keyword evidence="7" id="KW-1133">Transmembrane helix</keyword>
<dbReference type="Proteomes" id="UP000619293">
    <property type="component" value="Unassembled WGS sequence"/>
</dbReference>
<keyword evidence="7" id="KW-0812">Transmembrane</keyword>
<evidence type="ECO:0000256" key="6">
    <source>
        <dbReference type="SAM" id="MobiDB-lite"/>
    </source>
</evidence>
<evidence type="ECO:0000256" key="5">
    <source>
        <dbReference type="PROSITE-ProRule" id="PRU01240"/>
    </source>
</evidence>
<dbReference type="InterPro" id="IPR036852">
    <property type="entry name" value="Peptidase_S8/S53_dom_sf"/>
</dbReference>
<dbReference type="SUPFAM" id="SSF52743">
    <property type="entry name" value="Subtilisin-like"/>
    <property type="match status" value="1"/>
</dbReference>
<comment type="similarity">
    <text evidence="1 5">Belongs to the peptidase S8 family.</text>
</comment>
<dbReference type="InterPro" id="IPR015500">
    <property type="entry name" value="Peptidase_S8_subtilisin-rel"/>
</dbReference>
<feature type="domain" description="Peptidase S8/S53" evidence="9">
    <location>
        <begin position="54"/>
        <end position="296"/>
    </location>
</feature>
<evidence type="ECO:0000313" key="11">
    <source>
        <dbReference type="Proteomes" id="UP000619293"/>
    </source>
</evidence>
<dbReference type="PROSITE" id="PS00136">
    <property type="entry name" value="SUBTILASE_ASP"/>
    <property type="match status" value="1"/>
</dbReference>
<proteinExistence type="inferred from homology"/>
<comment type="caution">
    <text evidence="10">The sequence shown here is derived from an EMBL/GenBank/DDBJ whole genome shotgun (WGS) entry which is preliminary data.</text>
</comment>
<evidence type="ECO:0000313" key="10">
    <source>
        <dbReference type="EMBL" id="GIF90447.1"/>
    </source>
</evidence>
<evidence type="ECO:0000256" key="4">
    <source>
        <dbReference type="ARBA" id="ARBA00022825"/>
    </source>
</evidence>
<dbReference type="InterPro" id="IPR050131">
    <property type="entry name" value="Peptidase_S8_subtilisin-like"/>
</dbReference>
<name>A0A8J3NRR2_9ACTN</name>
<feature type="region of interest" description="Disordered" evidence="6">
    <location>
        <begin position="75"/>
        <end position="94"/>
    </location>
</feature>
<evidence type="ECO:0000256" key="7">
    <source>
        <dbReference type="SAM" id="Phobius"/>
    </source>
</evidence>
<keyword evidence="3 5" id="KW-0378">Hydrolase</keyword>